<organism evidence="4 5">
    <name type="scientific">Flavobacterium magnum</name>
    <dbReference type="NCBI Taxonomy" id="2162713"/>
    <lineage>
        <taxon>Bacteria</taxon>
        <taxon>Pseudomonadati</taxon>
        <taxon>Bacteroidota</taxon>
        <taxon>Flavobacteriia</taxon>
        <taxon>Flavobacteriales</taxon>
        <taxon>Flavobacteriaceae</taxon>
        <taxon>Flavobacterium</taxon>
    </lineage>
</organism>
<dbReference type="InterPro" id="IPR025303">
    <property type="entry name" value="PdaC"/>
</dbReference>
<dbReference type="Pfam" id="PF11738">
    <property type="entry name" value="DUF3298"/>
    <property type="match status" value="1"/>
</dbReference>
<dbReference type="RefSeq" id="WP_108369722.1">
    <property type="nucleotide sequence ID" value="NZ_CP028811.1"/>
</dbReference>
<accession>A0A2S0RBU6</accession>
<evidence type="ECO:0000259" key="3">
    <source>
        <dbReference type="Pfam" id="PF13739"/>
    </source>
</evidence>
<feature type="chain" id="PRO_5015529112" evidence="1">
    <location>
        <begin position="16"/>
        <end position="246"/>
    </location>
</feature>
<name>A0A2S0RBU6_9FLAO</name>
<dbReference type="Gene3D" id="3.90.640.20">
    <property type="entry name" value="Heat-shock cognate protein, ATPase"/>
    <property type="match status" value="1"/>
</dbReference>
<evidence type="ECO:0000313" key="4">
    <source>
        <dbReference type="EMBL" id="AWA29136.1"/>
    </source>
</evidence>
<gene>
    <name evidence="4" type="ORF">HYN48_02995</name>
</gene>
<evidence type="ECO:0000256" key="1">
    <source>
        <dbReference type="SAM" id="SignalP"/>
    </source>
</evidence>
<evidence type="ECO:0000259" key="2">
    <source>
        <dbReference type="Pfam" id="PF11738"/>
    </source>
</evidence>
<keyword evidence="5" id="KW-1185">Reference proteome</keyword>
<dbReference type="AlphaFoldDB" id="A0A2S0RBU6"/>
<dbReference type="OrthoDB" id="594879at2"/>
<feature type="domain" description="DUF3298" evidence="2">
    <location>
        <begin position="163"/>
        <end position="237"/>
    </location>
</feature>
<feature type="domain" description="Deacetylase PdaC" evidence="3">
    <location>
        <begin position="39"/>
        <end position="141"/>
    </location>
</feature>
<dbReference type="InterPro" id="IPR021729">
    <property type="entry name" value="DUF3298"/>
</dbReference>
<evidence type="ECO:0000313" key="5">
    <source>
        <dbReference type="Proteomes" id="UP000244193"/>
    </source>
</evidence>
<sequence>MKKAGFLFMMLLVMAGCSNELSFEQKSFTQKSALPCRPECTSISVTVPVAKDKPIAADSINKKVFATLKEIVMVGENQFADTEYNGLLRSFIKAYDKMQNENPDDRFNWEAKITGKVIYQSDSIINIELKHYKFTGGAHGYSGRTSLIFDAATGKYIPNEYLFRDRNRFKDFAEKKFRAAYKIPEGPINATNLMFEGGAFQLPQTYFFTDKGLLLFYNVYEIASYADGPKELLIPYKEVNPYLAVK</sequence>
<dbReference type="KEGG" id="fmg:HYN48_02995"/>
<dbReference type="Gene3D" id="3.30.565.40">
    <property type="entry name" value="Fervidobacterium nodosum Rt17-B1 like"/>
    <property type="match status" value="1"/>
</dbReference>
<dbReference type="InterPro" id="IPR037126">
    <property type="entry name" value="PdaC/RsiV-like_sf"/>
</dbReference>
<proteinExistence type="predicted"/>
<dbReference type="Pfam" id="PF13739">
    <property type="entry name" value="PdaC"/>
    <property type="match status" value="1"/>
</dbReference>
<dbReference type="PROSITE" id="PS51257">
    <property type="entry name" value="PROKAR_LIPOPROTEIN"/>
    <property type="match status" value="1"/>
</dbReference>
<dbReference type="Proteomes" id="UP000244193">
    <property type="component" value="Chromosome"/>
</dbReference>
<reference evidence="4 5" key="1">
    <citation type="submission" date="2018-04" db="EMBL/GenBank/DDBJ databases">
        <title>Genome sequencing of Flavobacterium sp. HYN0048.</title>
        <authorList>
            <person name="Yi H."/>
            <person name="Baek C."/>
        </authorList>
    </citation>
    <scope>NUCLEOTIDE SEQUENCE [LARGE SCALE GENOMIC DNA]</scope>
    <source>
        <strain evidence="4 5">HYN0048</strain>
    </source>
</reference>
<protein>
    <submittedName>
        <fullName evidence="4">DUF3298/DUF4163 domain-containing protein</fullName>
    </submittedName>
</protein>
<feature type="signal peptide" evidence="1">
    <location>
        <begin position="1"/>
        <end position="15"/>
    </location>
</feature>
<keyword evidence="1" id="KW-0732">Signal</keyword>
<dbReference type="EMBL" id="CP028811">
    <property type="protein sequence ID" value="AWA29136.1"/>
    <property type="molecule type" value="Genomic_DNA"/>
</dbReference>